<evidence type="ECO:0000259" key="10">
    <source>
        <dbReference type="PROSITE" id="PS51462"/>
    </source>
</evidence>
<name>A0A382AEM0_9ZZZZ</name>
<dbReference type="CDD" id="cd03429">
    <property type="entry name" value="NUDIX_NADH_pyrophosphatase_Nudt13"/>
    <property type="match status" value="1"/>
</dbReference>
<dbReference type="Pfam" id="PF09296">
    <property type="entry name" value="NUDIX-like"/>
    <property type="match status" value="1"/>
</dbReference>
<dbReference type="InterPro" id="IPR049734">
    <property type="entry name" value="NudC-like_C"/>
</dbReference>
<comment type="cofactor">
    <cofactor evidence="1">
        <name>Mg(2+)</name>
        <dbReference type="ChEBI" id="CHEBI:18420"/>
    </cofactor>
</comment>
<dbReference type="GO" id="GO:0035529">
    <property type="term" value="F:NADH pyrophosphatase activity"/>
    <property type="evidence" value="ECO:0007669"/>
    <property type="project" value="TreeGrafter"/>
</dbReference>
<dbReference type="GO" id="GO:0006742">
    <property type="term" value="P:NADP+ catabolic process"/>
    <property type="evidence" value="ECO:0007669"/>
    <property type="project" value="TreeGrafter"/>
</dbReference>
<dbReference type="PANTHER" id="PTHR42904:SF6">
    <property type="entry name" value="NAD-CAPPED RNA HYDROLASE NUDT12"/>
    <property type="match status" value="1"/>
</dbReference>
<dbReference type="InterPro" id="IPR015375">
    <property type="entry name" value="NADH_PPase-like_N"/>
</dbReference>
<dbReference type="EC" id="3.6.1.22" evidence="4"/>
<dbReference type="Gene3D" id="3.90.79.20">
    <property type="match status" value="1"/>
</dbReference>
<dbReference type="NCBIfam" id="NF001299">
    <property type="entry name" value="PRK00241.1"/>
    <property type="match status" value="1"/>
</dbReference>
<keyword evidence="7" id="KW-0460">Magnesium</keyword>
<evidence type="ECO:0000256" key="3">
    <source>
        <dbReference type="ARBA" id="ARBA00009595"/>
    </source>
</evidence>
<sequence>MTIFNPFELTLLAPNHFGFGGLDRDVLAREHENCLDLILRHPETRIVPVWHSRNLFSETGETGATPVPAYLTPEEAAGLIGIAKDQVYLGKQTREDTFISYLAIDISNLEEDEATNKLVSWGKFADLREIGSLIGGIEGSILAYARGMMFWHSRNRYCSVCGAPTIATKGGHQRNCTKNGCTSLHFPRTDPAVIMLVHDGDRVLLGRQKIWPDGVYSTLAGFVEPGETIEHAVAREVYEEAGIIVKNISYQHSQPWPFPSSLMLGFTAEACTKIININDEEIENAQWFTREEILNFELQGKFLPRKVSISRRLIDDWLSEPS</sequence>
<protein>
    <recommendedName>
        <fullName evidence="4">NAD(+) diphosphatase</fullName>
        <ecNumber evidence="4">3.6.1.22</ecNumber>
    </recommendedName>
</protein>
<keyword evidence="5" id="KW-0479">Metal-binding</keyword>
<dbReference type="AlphaFoldDB" id="A0A382AEM0"/>
<dbReference type="GO" id="GO:0005829">
    <property type="term" value="C:cytosol"/>
    <property type="evidence" value="ECO:0007669"/>
    <property type="project" value="TreeGrafter"/>
</dbReference>
<dbReference type="InterPro" id="IPR050241">
    <property type="entry name" value="NAD-cap_RNA_hydrolase_NudC"/>
</dbReference>
<gene>
    <name evidence="11" type="ORF">METZ01_LOCUS152864</name>
</gene>
<keyword evidence="6" id="KW-0378">Hydrolase</keyword>
<evidence type="ECO:0000256" key="2">
    <source>
        <dbReference type="ARBA" id="ARBA00001947"/>
    </source>
</evidence>
<evidence type="ECO:0000256" key="9">
    <source>
        <dbReference type="ARBA" id="ARBA00023679"/>
    </source>
</evidence>
<reference evidence="11" key="1">
    <citation type="submission" date="2018-05" db="EMBL/GenBank/DDBJ databases">
        <authorList>
            <person name="Lanie J.A."/>
            <person name="Ng W.-L."/>
            <person name="Kazmierczak K.M."/>
            <person name="Andrzejewski T.M."/>
            <person name="Davidsen T.M."/>
            <person name="Wayne K.J."/>
            <person name="Tettelin H."/>
            <person name="Glass J.I."/>
            <person name="Rusch D."/>
            <person name="Podicherti R."/>
            <person name="Tsui H.-C.T."/>
            <person name="Winkler M.E."/>
        </authorList>
    </citation>
    <scope>NUCLEOTIDE SEQUENCE</scope>
</reference>
<dbReference type="EMBL" id="UINC01025085">
    <property type="protein sequence ID" value="SVB00010.1"/>
    <property type="molecule type" value="Genomic_DNA"/>
</dbReference>
<dbReference type="GO" id="GO:0019677">
    <property type="term" value="P:NAD+ catabolic process"/>
    <property type="evidence" value="ECO:0007669"/>
    <property type="project" value="TreeGrafter"/>
</dbReference>
<dbReference type="PANTHER" id="PTHR42904">
    <property type="entry name" value="NUDIX HYDROLASE, NUDC SUBFAMILY"/>
    <property type="match status" value="1"/>
</dbReference>
<proteinExistence type="inferred from homology"/>
<dbReference type="Gene3D" id="3.90.79.10">
    <property type="entry name" value="Nucleoside Triphosphate Pyrophosphohydrolase"/>
    <property type="match status" value="1"/>
</dbReference>
<feature type="domain" description="Nudix hydrolase" evidence="10">
    <location>
        <begin position="187"/>
        <end position="315"/>
    </location>
</feature>
<comment type="cofactor">
    <cofactor evidence="2">
        <name>Zn(2+)</name>
        <dbReference type="ChEBI" id="CHEBI:29105"/>
    </cofactor>
</comment>
<organism evidence="11">
    <name type="scientific">marine metagenome</name>
    <dbReference type="NCBI Taxonomy" id="408172"/>
    <lineage>
        <taxon>unclassified sequences</taxon>
        <taxon>metagenomes</taxon>
        <taxon>ecological metagenomes</taxon>
    </lineage>
</organism>
<dbReference type="InterPro" id="IPR015797">
    <property type="entry name" value="NUDIX_hydrolase-like_dom_sf"/>
</dbReference>
<dbReference type="GO" id="GO:0046872">
    <property type="term" value="F:metal ion binding"/>
    <property type="evidence" value="ECO:0007669"/>
    <property type="project" value="UniProtKB-KW"/>
</dbReference>
<dbReference type="GO" id="GO:0005777">
    <property type="term" value="C:peroxisome"/>
    <property type="evidence" value="ECO:0007669"/>
    <property type="project" value="TreeGrafter"/>
</dbReference>
<dbReference type="Pfam" id="PF00293">
    <property type="entry name" value="NUDIX"/>
    <property type="match status" value="1"/>
</dbReference>
<dbReference type="InterPro" id="IPR000086">
    <property type="entry name" value="NUDIX_hydrolase_dom"/>
</dbReference>
<keyword evidence="8" id="KW-0520">NAD</keyword>
<evidence type="ECO:0000256" key="1">
    <source>
        <dbReference type="ARBA" id="ARBA00001946"/>
    </source>
</evidence>
<dbReference type="PROSITE" id="PS00893">
    <property type="entry name" value="NUDIX_BOX"/>
    <property type="match status" value="1"/>
</dbReference>
<dbReference type="PROSITE" id="PS51462">
    <property type="entry name" value="NUDIX"/>
    <property type="match status" value="1"/>
</dbReference>
<evidence type="ECO:0000313" key="11">
    <source>
        <dbReference type="EMBL" id="SVB00010.1"/>
    </source>
</evidence>
<comment type="catalytic activity">
    <reaction evidence="9">
        <text>a 5'-end NAD(+)-phospho-ribonucleoside in mRNA + H2O = a 5'-end phospho-adenosine-phospho-ribonucleoside in mRNA + beta-nicotinamide D-ribonucleotide + 2 H(+)</text>
        <dbReference type="Rhea" id="RHEA:60876"/>
        <dbReference type="Rhea" id="RHEA-COMP:15698"/>
        <dbReference type="Rhea" id="RHEA-COMP:15719"/>
        <dbReference type="ChEBI" id="CHEBI:14649"/>
        <dbReference type="ChEBI" id="CHEBI:15377"/>
        <dbReference type="ChEBI" id="CHEBI:15378"/>
        <dbReference type="ChEBI" id="CHEBI:144029"/>
        <dbReference type="ChEBI" id="CHEBI:144051"/>
    </reaction>
    <physiologicalReaction direction="left-to-right" evidence="9">
        <dbReference type="Rhea" id="RHEA:60877"/>
    </physiologicalReaction>
</comment>
<evidence type="ECO:0000256" key="8">
    <source>
        <dbReference type="ARBA" id="ARBA00023027"/>
    </source>
</evidence>
<evidence type="ECO:0000256" key="5">
    <source>
        <dbReference type="ARBA" id="ARBA00022723"/>
    </source>
</evidence>
<evidence type="ECO:0000256" key="4">
    <source>
        <dbReference type="ARBA" id="ARBA00012381"/>
    </source>
</evidence>
<evidence type="ECO:0000256" key="7">
    <source>
        <dbReference type="ARBA" id="ARBA00022842"/>
    </source>
</evidence>
<dbReference type="SUPFAM" id="SSF55811">
    <property type="entry name" value="Nudix"/>
    <property type="match status" value="1"/>
</dbReference>
<accession>A0A382AEM0</accession>
<dbReference type="InterPro" id="IPR020084">
    <property type="entry name" value="NUDIX_hydrolase_CS"/>
</dbReference>
<comment type="similarity">
    <text evidence="3">Belongs to the Nudix hydrolase family. NudC subfamily.</text>
</comment>
<evidence type="ECO:0000256" key="6">
    <source>
        <dbReference type="ARBA" id="ARBA00022801"/>
    </source>
</evidence>